<proteinExistence type="predicted"/>
<keyword evidence="1" id="KW-0732">Signal</keyword>
<dbReference type="AlphaFoldDB" id="A0A0A9YTG4"/>
<dbReference type="EMBL" id="GBHO01007282">
    <property type="protein sequence ID" value="JAG36322.1"/>
    <property type="molecule type" value="Transcribed_RNA"/>
</dbReference>
<feature type="chain" id="PRO_5002055065" evidence="1">
    <location>
        <begin position="22"/>
        <end position="320"/>
    </location>
</feature>
<reference evidence="2" key="1">
    <citation type="journal article" date="2014" name="PLoS ONE">
        <title>Transcriptome-Based Identification of ABC Transporters in the Western Tarnished Plant Bug Lygus hesperus.</title>
        <authorList>
            <person name="Hull J.J."/>
            <person name="Chaney K."/>
            <person name="Geib S.M."/>
            <person name="Fabrick J.A."/>
            <person name="Brent C.S."/>
            <person name="Walsh D."/>
            <person name="Lavine L.C."/>
        </authorList>
    </citation>
    <scope>NUCLEOTIDE SEQUENCE</scope>
</reference>
<organism evidence="2">
    <name type="scientific">Lygus hesperus</name>
    <name type="common">Western plant bug</name>
    <dbReference type="NCBI Taxonomy" id="30085"/>
    <lineage>
        <taxon>Eukaryota</taxon>
        <taxon>Metazoa</taxon>
        <taxon>Ecdysozoa</taxon>
        <taxon>Arthropoda</taxon>
        <taxon>Hexapoda</taxon>
        <taxon>Insecta</taxon>
        <taxon>Pterygota</taxon>
        <taxon>Neoptera</taxon>
        <taxon>Paraneoptera</taxon>
        <taxon>Hemiptera</taxon>
        <taxon>Heteroptera</taxon>
        <taxon>Panheteroptera</taxon>
        <taxon>Cimicomorpha</taxon>
        <taxon>Miridae</taxon>
        <taxon>Mirini</taxon>
        <taxon>Lygus</taxon>
    </lineage>
</organism>
<protein>
    <submittedName>
        <fullName evidence="2">Sporulation-specific protein 74</fullName>
    </submittedName>
</protein>
<gene>
    <name evidence="2" type="primary">SPO74_0</name>
    <name evidence="2" type="ORF">CM83_30275</name>
</gene>
<feature type="non-terminal residue" evidence="2">
    <location>
        <position position="1"/>
    </location>
</feature>
<name>A0A0A9YTG4_LYGHE</name>
<reference evidence="2" key="2">
    <citation type="submission" date="2014-07" db="EMBL/GenBank/DDBJ databases">
        <authorList>
            <person name="Hull J."/>
        </authorList>
    </citation>
    <scope>NUCLEOTIDE SEQUENCE</scope>
</reference>
<sequence>FNSVKMRSSLCFALFIGIVSGVVLVPEETVARQDLRVSHSLGKAHQTSNPFGYVPQSIKSVQPLVPTYSPASKPFGTTKYGSSYPSSHIVSSLDHNIKSQLASLERNIMAARPYFVEHPQILHEAEEQLRTLQHIHAGRLLHGIDSIRHLEMQQEVLIHKVNAQLEDSVKQLEHTAELQHEISEKQKSAAKNRWNMETSKHLTAQLHAIDEARSDEIALSIAKEIVDREIAKDVIDHDIARDIADHQIAEGTSTHHNREEGMNPPHDQQKMLFPEEDHQKEAKLPGWTPAFLWIKEHTIQSHRLKNLNQIHRTIVLILIE</sequence>
<feature type="signal peptide" evidence="1">
    <location>
        <begin position="1"/>
        <end position="21"/>
    </location>
</feature>
<accession>A0A0A9YTG4</accession>
<evidence type="ECO:0000256" key="1">
    <source>
        <dbReference type="SAM" id="SignalP"/>
    </source>
</evidence>
<evidence type="ECO:0000313" key="2">
    <source>
        <dbReference type="EMBL" id="JAG36322.1"/>
    </source>
</evidence>